<feature type="binding site" evidence="6">
    <location>
        <begin position="75"/>
        <end position="77"/>
    </location>
    <ligand>
        <name>substrate</name>
    </ligand>
</feature>
<dbReference type="CDD" id="cd01420">
    <property type="entry name" value="MoaC_PE"/>
    <property type="match status" value="1"/>
</dbReference>
<dbReference type="PANTHER" id="PTHR22960:SF29">
    <property type="entry name" value="CYCLIC PYRANOPTERIN MONOPHOSPHATE SYNTHASE"/>
    <property type="match status" value="1"/>
</dbReference>
<dbReference type="EMBL" id="ACJM01000004">
    <property type="protein sequence ID" value="EEG78161.1"/>
    <property type="molecule type" value="Genomic_DNA"/>
</dbReference>
<dbReference type="GO" id="GO:0006777">
    <property type="term" value="P:Mo-molybdopterin cofactor biosynthetic process"/>
    <property type="evidence" value="ECO:0007669"/>
    <property type="project" value="UniProtKB-UniRule"/>
</dbReference>
<sequence>MDKLTHINEQGRAKMVDVSAKNSTKRVAVVRGEIKMKPETLERIAAGGIAKGDVLAVAQVAGVMAAKDTARLIPMCHPLFLTSVDIKFDLDREQSLVEIEATVGTTGQTGVEMEALTAASVAALTIYDMCKAVDKDMVIGNIRLMEKAGGKSGHYLRGEREGSNEQE</sequence>
<feature type="active site" evidence="6">
    <location>
        <position position="128"/>
    </location>
</feature>
<evidence type="ECO:0000256" key="2">
    <source>
        <dbReference type="ARBA" id="ARBA00005046"/>
    </source>
</evidence>
<comment type="catalytic activity">
    <reaction evidence="1 6">
        <text>(8S)-3',8-cyclo-7,8-dihydroguanosine 5'-triphosphate = cyclic pyranopterin phosphate + diphosphate</text>
        <dbReference type="Rhea" id="RHEA:49580"/>
        <dbReference type="ChEBI" id="CHEBI:33019"/>
        <dbReference type="ChEBI" id="CHEBI:59648"/>
        <dbReference type="ChEBI" id="CHEBI:131766"/>
        <dbReference type="EC" id="4.6.1.17"/>
    </reaction>
</comment>
<dbReference type="RefSeq" id="WP_008515509.1">
    <property type="nucleotide sequence ID" value="NZ_ACJM01000004.1"/>
</dbReference>
<dbReference type="Gene3D" id="3.30.70.640">
    <property type="entry name" value="Molybdopterin cofactor biosynthesis C (MoaC) domain"/>
    <property type="match status" value="1"/>
</dbReference>
<dbReference type="NCBIfam" id="TIGR00581">
    <property type="entry name" value="moaC"/>
    <property type="match status" value="1"/>
</dbReference>
<dbReference type="AlphaFoldDB" id="C0GEX9"/>
<keyword evidence="9" id="KW-1185">Reference proteome</keyword>
<dbReference type="InterPro" id="IPR002820">
    <property type="entry name" value="Mopterin_CF_biosynth-C_dom"/>
</dbReference>
<dbReference type="NCBIfam" id="NF006870">
    <property type="entry name" value="PRK09364.1"/>
    <property type="match status" value="1"/>
</dbReference>
<organism evidence="8 9">
    <name type="scientific">Dethiobacter alkaliphilus AHT 1</name>
    <dbReference type="NCBI Taxonomy" id="555088"/>
    <lineage>
        <taxon>Bacteria</taxon>
        <taxon>Bacillati</taxon>
        <taxon>Bacillota</taxon>
        <taxon>Dethiobacteria</taxon>
        <taxon>Dethiobacterales</taxon>
        <taxon>Dethiobacteraceae</taxon>
        <taxon>Dethiobacter</taxon>
    </lineage>
</organism>
<keyword evidence="5 6" id="KW-0456">Lyase</keyword>
<comment type="pathway">
    <text evidence="2 6">Cofactor biosynthesis; molybdopterin biosynthesis.</text>
</comment>
<evidence type="ECO:0000256" key="3">
    <source>
        <dbReference type="ARBA" id="ARBA00012575"/>
    </source>
</evidence>
<dbReference type="HAMAP" id="MF_01224_B">
    <property type="entry name" value="MoaC_B"/>
    <property type="match status" value="1"/>
</dbReference>
<accession>C0GEX9</accession>
<dbReference type="OrthoDB" id="9794429at2"/>
<evidence type="ECO:0000313" key="8">
    <source>
        <dbReference type="EMBL" id="EEG78161.1"/>
    </source>
</evidence>
<dbReference type="Proteomes" id="UP000006443">
    <property type="component" value="Unassembled WGS sequence"/>
</dbReference>
<feature type="binding site" evidence="6">
    <location>
        <begin position="113"/>
        <end position="114"/>
    </location>
    <ligand>
        <name>substrate</name>
    </ligand>
</feature>
<dbReference type="Pfam" id="PF01967">
    <property type="entry name" value="MoaC"/>
    <property type="match status" value="1"/>
</dbReference>
<reference evidence="8 9" key="1">
    <citation type="submission" date="2009-02" db="EMBL/GenBank/DDBJ databases">
        <title>Sequencing of the draft genome and assembly of Dethiobacter alkaliphilus AHT 1.</title>
        <authorList>
            <consortium name="US DOE Joint Genome Institute (JGI-PGF)"/>
            <person name="Lucas S."/>
            <person name="Copeland A."/>
            <person name="Lapidus A."/>
            <person name="Glavina del Rio T."/>
            <person name="Dalin E."/>
            <person name="Tice H."/>
            <person name="Bruce D."/>
            <person name="Goodwin L."/>
            <person name="Pitluck S."/>
            <person name="Larimer F."/>
            <person name="Land M.L."/>
            <person name="Hauser L."/>
            <person name="Muyzer G."/>
        </authorList>
    </citation>
    <scope>NUCLEOTIDE SEQUENCE [LARGE SCALE GENOMIC DNA]</scope>
    <source>
        <strain evidence="8 9">AHT 1</strain>
    </source>
</reference>
<proteinExistence type="inferred from homology"/>
<dbReference type="STRING" id="555088.DealDRAFT_1038"/>
<dbReference type="EC" id="4.6.1.17" evidence="3 6"/>
<evidence type="ECO:0000256" key="6">
    <source>
        <dbReference type="HAMAP-Rule" id="MF_01224"/>
    </source>
</evidence>
<evidence type="ECO:0000313" key="9">
    <source>
        <dbReference type="Proteomes" id="UP000006443"/>
    </source>
</evidence>
<dbReference type="InterPro" id="IPR036522">
    <property type="entry name" value="MoaC_sf"/>
</dbReference>
<comment type="function">
    <text evidence="6">Catalyzes the conversion of (8S)-3',8-cyclo-7,8-dihydroguanosine 5'-triphosphate to cyclic pyranopterin monophosphate (cPMP).</text>
</comment>
<dbReference type="UniPathway" id="UPA00344"/>
<dbReference type="PANTHER" id="PTHR22960">
    <property type="entry name" value="MOLYBDOPTERIN COFACTOR SYNTHESIS PROTEIN A"/>
    <property type="match status" value="1"/>
</dbReference>
<keyword evidence="4 6" id="KW-0501">Molybdenum cofactor biosynthesis</keyword>
<feature type="domain" description="Molybdopterin cofactor biosynthesis C (MoaC)" evidence="7">
    <location>
        <begin position="15"/>
        <end position="150"/>
    </location>
</feature>
<comment type="caution">
    <text evidence="8">The sequence shown here is derived from an EMBL/GenBank/DDBJ whole genome shotgun (WGS) entry which is preliminary data.</text>
</comment>
<evidence type="ECO:0000256" key="1">
    <source>
        <dbReference type="ARBA" id="ARBA00001637"/>
    </source>
</evidence>
<evidence type="ECO:0000259" key="7">
    <source>
        <dbReference type="Pfam" id="PF01967"/>
    </source>
</evidence>
<name>C0GEX9_DETAL</name>
<evidence type="ECO:0000256" key="5">
    <source>
        <dbReference type="ARBA" id="ARBA00023239"/>
    </source>
</evidence>
<gene>
    <name evidence="6" type="primary">moaC</name>
    <name evidence="8" type="ORF">DealDRAFT_1038</name>
</gene>
<dbReference type="eggNOG" id="COG0315">
    <property type="taxonomic scope" value="Bacteria"/>
</dbReference>
<protein>
    <recommendedName>
        <fullName evidence="3 6">Cyclic pyranopterin monophosphate synthase</fullName>
        <ecNumber evidence="3 6">4.6.1.17</ecNumber>
    </recommendedName>
    <alternativeName>
        <fullName evidence="6">Molybdenum cofactor biosynthesis protein C</fullName>
    </alternativeName>
</protein>
<dbReference type="InterPro" id="IPR047594">
    <property type="entry name" value="MoaC_bact/euk"/>
</dbReference>
<comment type="subunit">
    <text evidence="6">Homohexamer; trimer of dimers.</text>
</comment>
<dbReference type="SUPFAM" id="SSF55040">
    <property type="entry name" value="Molybdenum cofactor biosynthesis protein C, MoaC"/>
    <property type="match status" value="1"/>
</dbReference>
<evidence type="ECO:0000256" key="4">
    <source>
        <dbReference type="ARBA" id="ARBA00023150"/>
    </source>
</evidence>
<comment type="similarity">
    <text evidence="6">Belongs to the MoaC family.</text>
</comment>
<dbReference type="GO" id="GO:0061799">
    <property type="term" value="F:cyclic pyranopterin monophosphate synthase activity"/>
    <property type="evidence" value="ECO:0007669"/>
    <property type="project" value="UniProtKB-UniRule"/>
</dbReference>
<dbReference type="InterPro" id="IPR050105">
    <property type="entry name" value="MoCo_biosynth_MoaA/MoaC"/>
</dbReference>
<dbReference type="InterPro" id="IPR023045">
    <property type="entry name" value="MoaC"/>
</dbReference>